<feature type="region of interest" description="Disordered" evidence="1">
    <location>
        <begin position="1"/>
        <end position="28"/>
    </location>
</feature>
<comment type="caution">
    <text evidence="2">The sequence shown here is derived from an EMBL/GenBank/DDBJ whole genome shotgun (WGS) entry which is preliminary data.</text>
</comment>
<evidence type="ECO:0000256" key="1">
    <source>
        <dbReference type="SAM" id="MobiDB-lite"/>
    </source>
</evidence>
<protein>
    <submittedName>
        <fullName evidence="2">Uncharacterized protein</fullName>
    </submittedName>
</protein>
<organism evidence="2 3">
    <name type="scientific">Starmerella bacillaris</name>
    <name type="common">Yeast</name>
    <name type="synonym">Candida zemplinina</name>
    <dbReference type="NCBI Taxonomy" id="1247836"/>
    <lineage>
        <taxon>Eukaryota</taxon>
        <taxon>Fungi</taxon>
        <taxon>Dikarya</taxon>
        <taxon>Ascomycota</taxon>
        <taxon>Saccharomycotina</taxon>
        <taxon>Dipodascomycetes</taxon>
        <taxon>Dipodascales</taxon>
        <taxon>Trichomonascaceae</taxon>
        <taxon>Starmerella</taxon>
    </lineage>
</organism>
<gene>
    <name evidence="2" type="ORF">DASB73_042300</name>
</gene>
<dbReference type="AlphaFoldDB" id="A0AAV5RPU3"/>
<name>A0AAV5RPU3_STABA</name>
<accession>A0AAV5RPU3</accession>
<reference evidence="2 3" key="1">
    <citation type="journal article" date="2023" name="Elife">
        <title>Identification of key yeast species and microbe-microbe interactions impacting larval growth of Drosophila in the wild.</title>
        <authorList>
            <person name="Mure A."/>
            <person name="Sugiura Y."/>
            <person name="Maeda R."/>
            <person name="Honda K."/>
            <person name="Sakurai N."/>
            <person name="Takahashi Y."/>
            <person name="Watada M."/>
            <person name="Katoh T."/>
            <person name="Gotoh A."/>
            <person name="Gotoh Y."/>
            <person name="Taniguchi I."/>
            <person name="Nakamura K."/>
            <person name="Hayashi T."/>
            <person name="Katayama T."/>
            <person name="Uemura T."/>
            <person name="Hattori Y."/>
        </authorList>
    </citation>
    <scope>NUCLEOTIDE SEQUENCE [LARGE SCALE GENOMIC DNA]</scope>
    <source>
        <strain evidence="2 3">SB-73</strain>
    </source>
</reference>
<keyword evidence="3" id="KW-1185">Reference proteome</keyword>
<evidence type="ECO:0000313" key="2">
    <source>
        <dbReference type="EMBL" id="GMM53267.1"/>
    </source>
</evidence>
<evidence type="ECO:0000313" key="3">
    <source>
        <dbReference type="Proteomes" id="UP001362899"/>
    </source>
</evidence>
<sequence>MWIFKRKNSHSSSKSHSRTNSFDSLTSDSLSRRYNCSSLDNQCDLQEYKLRSSWRSSFTDSIQYQKTQEGPLRLLSEINDQLYASDAESSTNISIVSEISAITDITMESQPSFIDEVQNSIKNSTTLDLPKVSNSEFLTCSTIASVCSRKPTVSTLRESAMQSEIALEDSEDSQWSGSEDTITAECPPRNPARYNMGRGIAPLNISTARKNKHAASSNVSIDFDFSEERTDRHPTLNFHENPTYQKNVVVDPSAPSITMSDLKKMMNWNNCNNVQVTQKQGSGEGQTDLANEVADLGILGSLDSKDSLTDQFTSTIERFSFINESMNSSSAMSLNTLLPYIRVNANKSSLPSLYQLGIVESIPNISKEESTVLKSTNESKEEKTNSFLQQDKQDLKKKSTFGRAVIKDEHDSPRPIKMVPNKEVSNTFIKKWVHQSQTDVLSPCSGPSSIKYTIPELQHMIGN</sequence>
<dbReference type="EMBL" id="BTGC01000008">
    <property type="protein sequence ID" value="GMM53267.1"/>
    <property type="molecule type" value="Genomic_DNA"/>
</dbReference>
<feature type="compositionally biased region" description="Basic residues" evidence="1">
    <location>
        <begin position="1"/>
        <end position="17"/>
    </location>
</feature>
<dbReference type="Proteomes" id="UP001362899">
    <property type="component" value="Unassembled WGS sequence"/>
</dbReference>
<feature type="region of interest" description="Disordered" evidence="1">
    <location>
        <begin position="169"/>
        <end position="191"/>
    </location>
</feature>
<proteinExistence type="predicted"/>